<keyword evidence="2" id="KW-1185">Reference proteome</keyword>
<dbReference type="AlphaFoldDB" id="A0A0D3DLD6"/>
<reference evidence="1" key="2">
    <citation type="submission" date="2015-03" db="UniProtKB">
        <authorList>
            <consortium name="EnsemblPlants"/>
        </authorList>
    </citation>
    <scope>IDENTIFICATION</scope>
</reference>
<sequence length="733" mass="81463">MPRMIRKTRQVMRFWPQIKAREEGWSVVSGLLVLLRVQCDKIGAAPCEGCLRTLVKGINPFVACPGVEILKTCFPALSDGDMVAQILWLSMKDVFTQIAKDVVGQGLDHAFRNSQGRSRDAKDYQEDSPGDDVLATDQGVIGRIVRPWREVLIDFGLNLIKGCLRTPFEDQADRSSRVSQEIELLVCVRLNAFLRFLNRKVPTVTPIEMKQEQVLSNLEGESCEDEMKTTRSFQLDYPPNWTGPARQMAELVACSVKLGHPPNWTGPAQHRQMAELVACSVQLAEWPIWSRVRSSSAIRRAGLVQLGGWPSWPRVRSSSAIRPAGLVQLGHPPSWTARRMAELVACSIQLGHPPNWTGPELDPARRMAELVACSNQLGHPLNWTGPARRMAELVVCSIQIGHPPSWTVLVMETEHVENNASEFLSAESSTELRGELGRYVATKLQCELGRYVATELRGELGRYVGTELCTCSVATPAPFDGCLRTLVEGIKPFVVLALCGVGLPRFLSGLFEDVPYSYRSSTNSGLPFTRQVIGAVDVAVLKLLKAVLSFIAKDVAAKGLDHDTFVLSISCFLCFPTEIKPKKLDTEPVRSQLRGRYVARWRPDRSLRSEWKQAKKSPTCFRRKISTETPIETKRKAFRSGFKREHKGGDFLGLTGRYVAKLGRYVATELGWSSVTTSRPSCVRARSLHSDRAWLELAHYVATEPCACSVATTPYLLAPRSVYAFSSSALKPS</sequence>
<proteinExistence type="predicted"/>
<reference evidence="1 2" key="1">
    <citation type="journal article" date="2014" name="Genome Biol.">
        <title>Transcriptome and methylome profiling reveals relics of genome dominance in the mesopolyploid Brassica oleracea.</title>
        <authorList>
            <person name="Parkin I.A."/>
            <person name="Koh C."/>
            <person name="Tang H."/>
            <person name="Robinson S.J."/>
            <person name="Kagale S."/>
            <person name="Clarke W.E."/>
            <person name="Town C.D."/>
            <person name="Nixon J."/>
            <person name="Krishnakumar V."/>
            <person name="Bidwell S.L."/>
            <person name="Denoeud F."/>
            <person name="Belcram H."/>
            <person name="Links M.G."/>
            <person name="Just J."/>
            <person name="Clarke C."/>
            <person name="Bender T."/>
            <person name="Huebert T."/>
            <person name="Mason A.S."/>
            <person name="Pires J.C."/>
            <person name="Barker G."/>
            <person name="Moore J."/>
            <person name="Walley P.G."/>
            <person name="Manoli S."/>
            <person name="Batley J."/>
            <person name="Edwards D."/>
            <person name="Nelson M.N."/>
            <person name="Wang X."/>
            <person name="Paterson A.H."/>
            <person name="King G."/>
            <person name="Bancroft I."/>
            <person name="Chalhoub B."/>
            <person name="Sharpe A.G."/>
        </authorList>
    </citation>
    <scope>NUCLEOTIDE SEQUENCE</scope>
    <source>
        <strain evidence="1 2">cv. TO1000</strain>
    </source>
</reference>
<accession>A0A0D3DLD6</accession>
<evidence type="ECO:0000313" key="1">
    <source>
        <dbReference type="EnsemblPlants" id="Bo8g033710.1"/>
    </source>
</evidence>
<organism evidence="1 2">
    <name type="scientific">Brassica oleracea var. oleracea</name>
    <dbReference type="NCBI Taxonomy" id="109376"/>
    <lineage>
        <taxon>Eukaryota</taxon>
        <taxon>Viridiplantae</taxon>
        <taxon>Streptophyta</taxon>
        <taxon>Embryophyta</taxon>
        <taxon>Tracheophyta</taxon>
        <taxon>Spermatophyta</taxon>
        <taxon>Magnoliopsida</taxon>
        <taxon>eudicotyledons</taxon>
        <taxon>Gunneridae</taxon>
        <taxon>Pentapetalae</taxon>
        <taxon>rosids</taxon>
        <taxon>malvids</taxon>
        <taxon>Brassicales</taxon>
        <taxon>Brassicaceae</taxon>
        <taxon>Brassiceae</taxon>
        <taxon>Brassica</taxon>
    </lineage>
</organism>
<protein>
    <submittedName>
        <fullName evidence="1">Uncharacterized protein</fullName>
    </submittedName>
</protein>
<dbReference type="Proteomes" id="UP000032141">
    <property type="component" value="Chromosome C8"/>
</dbReference>
<name>A0A0D3DLD6_BRAOL</name>
<dbReference type="HOGENOM" id="CLU_378289_0_0_1"/>
<dbReference type="EnsemblPlants" id="Bo8g033710.1">
    <property type="protein sequence ID" value="Bo8g033710.1"/>
    <property type="gene ID" value="Bo8g033710"/>
</dbReference>
<dbReference type="Gramene" id="Bo8g033710.1">
    <property type="protein sequence ID" value="Bo8g033710.1"/>
    <property type="gene ID" value="Bo8g033710"/>
</dbReference>
<evidence type="ECO:0000313" key="2">
    <source>
        <dbReference type="Proteomes" id="UP000032141"/>
    </source>
</evidence>